<keyword evidence="1" id="KW-0732">Signal</keyword>
<evidence type="ECO:0008006" key="4">
    <source>
        <dbReference type="Google" id="ProtNLM"/>
    </source>
</evidence>
<gene>
    <name evidence="2" type="ORF">SAMN04489796_10883</name>
</gene>
<feature type="chain" id="PRO_5011632367" description="Adhesin" evidence="1">
    <location>
        <begin position="21"/>
        <end position="363"/>
    </location>
</feature>
<dbReference type="STRING" id="262004.SAMN04489796_10883"/>
<accession>A0A1G8IUD1</accession>
<organism evidence="2 3">
    <name type="scientific">Winogradskyella thalassocola</name>
    <dbReference type="NCBI Taxonomy" id="262004"/>
    <lineage>
        <taxon>Bacteria</taxon>
        <taxon>Pseudomonadati</taxon>
        <taxon>Bacteroidota</taxon>
        <taxon>Flavobacteriia</taxon>
        <taxon>Flavobacteriales</taxon>
        <taxon>Flavobacteriaceae</taxon>
        <taxon>Winogradskyella</taxon>
    </lineage>
</organism>
<protein>
    <recommendedName>
        <fullName evidence="4">Adhesin</fullName>
    </recommendedName>
</protein>
<evidence type="ECO:0000256" key="1">
    <source>
        <dbReference type="SAM" id="SignalP"/>
    </source>
</evidence>
<evidence type="ECO:0000313" key="3">
    <source>
        <dbReference type="Proteomes" id="UP000199492"/>
    </source>
</evidence>
<feature type="signal peptide" evidence="1">
    <location>
        <begin position="1"/>
        <end position="20"/>
    </location>
</feature>
<dbReference type="RefSeq" id="WP_092469829.1">
    <property type="nucleotide sequence ID" value="NZ_FNCZ01000008.1"/>
</dbReference>
<reference evidence="3" key="1">
    <citation type="submission" date="2016-10" db="EMBL/GenBank/DDBJ databases">
        <authorList>
            <person name="Varghese N."/>
            <person name="Submissions S."/>
        </authorList>
    </citation>
    <scope>NUCLEOTIDE SEQUENCE [LARGE SCALE GENOMIC DNA]</scope>
    <source>
        <strain evidence="3">DSM 15363</strain>
    </source>
</reference>
<dbReference type="AlphaFoldDB" id="A0A1G8IUD1"/>
<sequence>MKIFYNICFLLLLMPTVISASNETPKVVKHEKQKTIKKSFNVNADATFNITNRYGNIDIITWSENRIDIQVIIKVEGNNESKVNEKLNELDVAFQSAPHKVSAITAIDGNSWDTSWWNKKLGNNVKIEVNYVVKMPITNHVSLFNDYGYINLDKLEGNAYIKCDYGKVTTKELMGKSNSLHLDYTRNSYFEYINNGTIEADYSEFTVAKAKDLNLEADYTTSVIEIAENVVYECDYGSLKINSINNLDGKGDYLSLRLGTIYKTAKIRADYGSIKIDRLTPNTKKLDIDTEFVGITIGIDSDYNFDFNIDIDFGSLRESDGFNFTEKNTDNFGKKYIGYHGTPNSNNSVLIKSEYGSITFKNN</sequence>
<keyword evidence="3" id="KW-1185">Reference proteome</keyword>
<dbReference type="Proteomes" id="UP000199492">
    <property type="component" value="Unassembled WGS sequence"/>
</dbReference>
<dbReference type="EMBL" id="FNCZ01000008">
    <property type="protein sequence ID" value="SDI22549.1"/>
    <property type="molecule type" value="Genomic_DNA"/>
</dbReference>
<evidence type="ECO:0000313" key="2">
    <source>
        <dbReference type="EMBL" id="SDI22549.1"/>
    </source>
</evidence>
<proteinExistence type="predicted"/>
<name>A0A1G8IUD1_9FLAO</name>
<dbReference type="OrthoDB" id="1117657at2"/>